<dbReference type="Proteomes" id="UP000007963">
    <property type="component" value="Unassembled WGS sequence"/>
</dbReference>
<accession>Q0CPI9</accession>
<protein>
    <submittedName>
        <fullName evidence="1">Uncharacterized protein</fullName>
    </submittedName>
</protein>
<gene>
    <name evidence="1" type="ORF">ATEG_04395</name>
</gene>
<evidence type="ECO:0000313" key="2">
    <source>
        <dbReference type="Proteomes" id="UP000007963"/>
    </source>
</evidence>
<dbReference type="AlphaFoldDB" id="Q0CPI9"/>
<dbReference type="EMBL" id="CH476599">
    <property type="protein sequence ID" value="EAU34842.1"/>
    <property type="molecule type" value="Genomic_DNA"/>
</dbReference>
<organism evidence="1 2">
    <name type="scientific">Aspergillus terreus (strain NIH 2624 / FGSC A1156)</name>
    <dbReference type="NCBI Taxonomy" id="341663"/>
    <lineage>
        <taxon>Eukaryota</taxon>
        <taxon>Fungi</taxon>
        <taxon>Dikarya</taxon>
        <taxon>Ascomycota</taxon>
        <taxon>Pezizomycotina</taxon>
        <taxon>Eurotiomycetes</taxon>
        <taxon>Eurotiomycetidae</taxon>
        <taxon>Eurotiales</taxon>
        <taxon>Aspergillaceae</taxon>
        <taxon>Aspergillus</taxon>
        <taxon>Aspergillus subgen. Circumdati</taxon>
    </lineage>
</organism>
<sequence length="458" mass="51903">MHYTSFETVYRNESPPHPSQFYVVDIGEVDERTARWWSAILAPNGWKATVRRTTKREFLTPWSVARACDTCLSVKHRGLSSSSSVLTPLSAGAAFEALVRFAHLHGLHSQFLIAFAIALTIPTHRFYGSSAKLPLPRAAGGKKLNAPIDVIPPEWMRLKDDLPYYMTLSCSPEVLMSTFCGAFWEPDIPCNLVSPWLHPVLNEVLGETPDPEILAFISAIRQPNLCALWIGAVTSGLGPEILRRVGGGRPPLDPLGFPWTRCPQSFMDVSGSGSYICENPEYILRADVWRLMHLPSTEEDNTCYQYRPSTPWTPCGASLLKDCSLRVTAHLECPRHEYKYDHWVWYLEDGTAIQDHGLSEQPILDFSERVFSNLEIKDEIDFKRTNLDQMASREASLDIFRWFCACGEGLPPENIYQDEWLREIWDDDEDAGEIDDCDLQEPVCDSKDRVSSWLNTVN</sequence>
<dbReference type="GeneID" id="4320513"/>
<dbReference type="VEuPathDB" id="FungiDB:ATEG_04395"/>
<dbReference type="RefSeq" id="XP_001213573.1">
    <property type="nucleotide sequence ID" value="XM_001213573.1"/>
</dbReference>
<proteinExistence type="predicted"/>
<dbReference type="eggNOG" id="ENOG502SNSN">
    <property type="taxonomic scope" value="Eukaryota"/>
</dbReference>
<name>Q0CPI9_ASPTN</name>
<evidence type="ECO:0000313" key="1">
    <source>
        <dbReference type="EMBL" id="EAU34842.1"/>
    </source>
</evidence>
<reference evidence="2" key="1">
    <citation type="submission" date="2005-09" db="EMBL/GenBank/DDBJ databases">
        <title>Annotation of the Aspergillus terreus NIH2624 genome.</title>
        <authorList>
            <person name="Birren B.W."/>
            <person name="Lander E.S."/>
            <person name="Galagan J.E."/>
            <person name="Nusbaum C."/>
            <person name="Devon K."/>
            <person name="Henn M."/>
            <person name="Ma L.-J."/>
            <person name="Jaffe D.B."/>
            <person name="Butler J."/>
            <person name="Alvarez P."/>
            <person name="Gnerre S."/>
            <person name="Grabherr M."/>
            <person name="Kleber M."/>
            <person name="Mauceli E.W."/>
            <person name="Brockman W."/>
            <person name="Rounsley S."/>
            <person name="Young S.K."/>
            <person name="LaButti K."/>
            <person name="Pushparaj V."/>
            <person name="DeCaprio D."/>
            <person name="Crawford M."/>
            <person name="Koehrsen M."/>
            <person name="Engels R."/>
            <person name="Montgomery P."/>
            <person name="Pearson M."/>
            <person name="Howarth C."/>
            <person name="Larson L."/>
            <person name="Luoma S."/>
            <person name="White J."/>
            <person name="Alvarado L."/>
            <person name="Kodira C.D."/>
            <person name="Zeng Q."/>
            <person name="Oleary S."/>
            <person name="Yandava C."/>
            <person name="Denning D.W."/>
            <person name="Nierman W.C."/>
            <person name="Milne T."/>
            <person name="Madden K."/>
        </authorList>
    </citation>
    <scope>NUCLEOTIDE SEQUENCE [LARGE SCALE GENOMIC DNA]</scope>
    <source>
        <strain evidence="2">NIH 2624 / FGSC A1156</strain>
    </source>
</reference>
<dbReference type="OMA" id="AFPWTGC"/>
<dbReference type="OrthoDB" id="3549294at2759"/>
<dbReference type="HOGENOM" id="CLU_013935_3_1_1"/>